<organism evidence="1">
    <name type="scientific">Anguilla anguilla</name>
    <name type="common">European freshwater eel</name>
    <name type="synonym">Muraena anguilla</name>
    <dbReference type="NCBI Taxonomy" id="7936"/>
    <lineage>
        <taxon>Eukaryota</taxon>
        <taxon>Metazoa</taxon>
        <taxon>Chordata</taxon>
        <taxon>Craniata</taxon>
        <taxon>Vertebrata</taxon>
        <taxon>Euteleostomi</taxon>
        <taxon>Actinopterygii</taxon>
        <taxon>Neopterygii</taxon>
        <taxon>Teleostei</taxon>
        <taxon>Anguilliformes</taxon>
        <taxon>Anguillidae</taxon>
        <taxon>Anguilla</taxon>
    </lineage>
</organism>
<accession>A0A0E9UWX9</accession>
<sequence length="32" mass="3659">MVSGEFRRNNREVSTADVCWVLCEITTCIVAR</sequence>
<evidence type="ECO:0000313" key="1">
    <source>
        <dbReference type="EMBL" id="JAH69715.1"/>
    </source>
</evidence>
<dbReference type="EMBL" id="GBXM01038862">
    <property type="protein sequence ID" value="JAH69715.1"/>
    <property type="molecule type" value="Transcribed_RNA"/>
</dbReference>
<name>A0A0E9UWX9_ANGAN</name>
<reference evidence="1" key="1">
    <citation type="submission" date="2014-11" db="EMBL/GenBank/DDBJ databases">
        <authorList>
            <person name="Amaro Gonzalez C."/>
        </authorList>
    </citation>
    <scope>NUCLEOTIDE SEQUENCE</scope>
</reference>
<reference evidence="1" key="2">
    <citation type="journal article" date="2015" name="Fish Shellfish Immunol.">
        <title>Early steps in the European eel (Anguilla anguilla)-Vibrio vulnificus interaction in the gills: Role of the RtxA13 toxin.</title>
        <authorList>
            <person name="Callol A."/>
            <person name="Pajuelo D."/>
            <person name="Ebbesson L."/>
            <person name="Teles M."/>
            <person name="MacKenzie S."/>
            <person name="Amaro C."/>
        </authorList>
    </citation>
    <scope>NUCLEOTIDE SEQUENCE</scope>
</reference>
<protein>
    <submittedName>
        <fullName evidence="1">Uncharacterized protein</fullName>
    </submittedName>
</protein>
<dbReference type="AlphaFoldDB" id="A0A0E9UWX9"/>
<proteinExistence type="predicted"/>